<accession>A0ACB9DPT0</accession>
<gene>
    <name evidence="1" type="ORF">L6452_11588</name>
</gene>
<reference evidence="2" key="1">
    <citation type="journal article" date="2022" name="Mol. Ecol. Resour.">
        <title>The genomes of chicory, endive, great burdock and yacon provide insights into Asteraceae palaeo-polyploidization history and plant inulin production.</title>
        <authorList>
            <person name="Fan W."/>
            <person name="Wang S."/>
            <person name="Wang H."/>
            <person name="Wang A."/>
            <person name="Jiang F."/>
            <person name="Liu H."/>
            <person name="Zhao H."/>
            <person name="Xu D."/>
            <person name="Zhang Y."/>
        </authorList>
    </citation>
    <scope>NUCLEOTIDE SEQUENCE [LARGE SCALE GENOMIC DNA]</scope>
    <source>
        <strain evidence="2">cv. Niubang</strain>
    </source>
</reference>
<organism evidence="1 2">
    <name type="scientific">Arctium lappa</name>
    <name type="common">Greater burdock</name>
    <name type="synonym">Lappa major</name>
    <dbReference type="NCBI Taxonomy" id="4217"/>
    <lineage>
        <taxon>Eukaryota</taxon>
        <taxon>Viridiplantae</taxon>
        <taxon>Streptophyta</taxon>
        <taxon>Embryophyta</taxon>
        <taxon>Tracheophyta</taxon>
        <taxon>Spermatophyta</taxon>
        <taxon>Magnoliopsida</taxon>
        <taxon>eudicotyledons</taxon>
        <taxon>Gunneridae</taxon>
        <taxon>Pentapetalae</taxon>
        <taxon>asterids</taxon>
        <taxon>campanulids</taxon>
        <taxon>Asterales</taxon>
        <taxon>Asteraceae</taxon>
        <taxon>Carduoideae</taxon>
        <taxon>Cardueae</taxon>
        <taxon>Arctiinae</taxon>
        <taxon>Arctium</taxon>
    </lineage>
</organism>
<name>A0ACB9DPT0_ARCLA</name>
<keyword evidence="2" id="KW-1185">Reference proteome</keyword>
<dbReference type="EMBL" id="CM042049">
    <property type="protein sequence ID" value="KAI3748490.1"/>
    <property type="molecule type" value="Genomic_DNA"/>
</dbReference>
<evidence type="ECO:0000313" key="2">
    <source>
        <dbReference type="Proteomes" id="UP001055879"/>
    </source>
</evidence>
<sequence>MSSRPTSIFENHSTSDKVRDPLFTSTNFETTVVFTGRNNNDSEGGGVLWWAHWCLVDGCSSTALAVFWPWLLMYYSLGWMKQSGPSISTSNKTTASTPNSKPLPLSCRTHTSQVFLFRSLFRSTSS</sequence>
<comment type="caution">
    <text evidence="1">The sequence shown here is derived from an EMBL/GenBank/DDBJ whole genome shotgun (WGS) entry which is preliminary data.</text>
</comment>
<reference evidence="1 2" key="2">
    <citation type="journal article" date="2022" name="Mol. Ecol. Resour.">
        <title>The genomes of chicory, endive, great burdock and yacon provide insights into Asteraceae paleo-polyploidization history and plant inulin production.</title>
        <authorList>
            <person name="Fan W."/>
            <person name="Wang S."/>
            <person name="Wang H."/>
            <person name="Wang A."/>
            <person name="Jiang F."/>
            <person name="Liu H."/>
            <person name="Zhao H."/>
            <person name="Xu D."/>
            <person name="Zhang Y."/>
        </authorList>
    </citation>
    <scope>NUCLEOTIDE SEQUENCE [LARGE SCALE GENOMIC DNA]</scope>
    <source>
        <strain evidence="2">cv. Niubang</strain>
    </source>
</reference>
<evidence type="ECO:0000313" key="1">
    <source>
        <dbReference type="EMBL" id="KAI3748490.1"/>
    </source>
</evidence>
<proteinExistence type="predicted"/>
<dbReference type="Proteomes" id="UP001055879">
    <property type="component" value="Linkage Group LG03"/>
</dbReference>
<protein>
    <submittedName>
        <fullName evidence="1">Uncharacterized protein</fullName>
    </submittedName>
</protein>